<comment type="caution">
    <text evidence="2">The sequence shown here is derived from an EMBL/GenBank/DDBJ whole genome shotgun (WGS) entry which is preliminary data.</text>
</comment>
<evidence type="ECO:0000313" key="3">
    <source>
        <dbReference type="Proteomes" id="UP000190906"/>
    </source>
</evidence>
<reference evidence="2 3" key="1">
    <citation type="submission" date="2017-01" db="EMBL/GenBank/DDBJ databases">
        <title>Bacillus cereus isolates.</title>
        <authorList>
            <person name="Beno S.M."/>
        </authorList>
    </citation>
    <scope>NUCLEOTIDE SEQUENCE [LARGE SCALE GENOMIC DNA]</scope>
    <source>
        <strain evidence="2 3">FSL H8-0485</strain>
    </source>
</reference>
<proteinExistence type="predicted"/>
<keyword evidence="1" id="KW-1133">Transmembrane helix</keyword>
<protein>
    <submittedName>
        <fullName evidence="2">Uncharacterized protein</fullName>
    </submittedName>
</protein>
<name>A0A1S9TWW0_BACCE</name>
<feature type="transmembrane region" description="Helical" evidence="1">
    <location>
        <begin position="35"/>
        <end position="68"/>
    </location>
</feature>
<keyword evidence="1" id="KW-0812">Transmembrane</keyword>
<accession>A0A1S9TWW0</accession>
<organism evidence="2 3">
    <name type="scientific">Bacillus cereus</name>
    <dbReference type="NCBI Taxonomy" id="1396"/>
    <lineage>
        <taxon>Bacteria</taxon>
        <taxon>Bacillati</taxon>
        <taxon>Bacillota</taxon>
        <taxon>Bacilli</taxon>
        <taxon>Bacillales</taxon>
        <taxon>Bacillaceae</taxon>
        <taxon>Bacillus</taxon>
        <taxon>Bacillus cereus group</taxon>
    </lineage>
</organism>
<gene>
    <name evidence="2" type="ORF">BW897_04050</name>
</gene>
<dbReference type="AlphaFoldDB" id="A0A1S9TWW0"/>
<evidence type="ECO:0000313" key="2">
    <source>
        <dbReference type="EMBL" id="OOR14209.1"/>
    </source>
</evidence>
<dbReference type="Proteomes" id="UP000190906">
    <property type="component" value="Unassembled WGS sequence"/>
</dbReference>
<dbReference type="RefSeq" id="WP_078204494.1">
    <property type="nucleotide sequence ID" value="NZ_MUAJ01000002.1"/>
</dbReference>
<sequence length="109" mass="12495">MELRKTADGETFIIDLEKVNIEKGKQIKKSIFRFLGLFGIGISLILCITIVGIIPGFGLFLISLLFLYGARHKQMAECPNCNHEQFVYHNTGNFICDKCKKRTVIEWKK</sequence>
<dbReference type="EMBL" id="MUAJ01000002">
    <property type="protein sequence ID" value="OOR14209.1"/>
    <property type="molecule type" value="Genomic_DNA"/>
</dbReference>
<keyword evidence="1" id="KW-0472">Membrane</keyword>
<evidence type="ECO:0000256" key="1">
    <source>
        <dbReference type="SAM" id="Phobius"/>
    </source>
</evidence>